<reference evidence="1" key="1">
    <citation type="submission" date="2022-07" db="EMBL/GenBank/DDBJ databases">
        <title>Phylogenomic reconstructions and comparative analyses of Kickxellomycotina fungi.</title>
        <authorList>
            <person name="Reynolds N.K."/>
            <person name="Stajich J.E."/>
            <person name="Barry K."/>
            <person name="Grigoriev I.V."/>
            <person name="Crous P."/>
            <person name="Smith M.E."/>
        </authorList>
    </citation>
    <scope>NUCLEOTIDE SEQUENCE</scope>
    <source>
        <strain evidence="1">NRRL 5244</strain>
    </source>
</reference>
<proteinExistence type="predicted"/>
<comment type="caution">
    <text evidence="1">The sequence shown here is derived from an EMBL/GenBank/DDBJ whole genome shotgun (WGS) entry which is preliminary data.</text>
</comment>
<organism evidence="1 2">
    <name type="scientific">Linderina macrospora</name>
    <dbReference type="NCBI Taxonomy" id="4868"/>
    <lineage>
        <taxon>Eukaryota</taxon>
        <taxon>Fungi</taxon>
        <taxon>Fungi incertae sedis</taxon>
        <taxon>Zoopagomycota</taxon>
        <taxon>Kickxellomycotina</taxon>
        <taxon>Kickxellomycetes</taxon>
        <taxon>Kickxellales</taxon>
        <taxon>Kickxellaceae</taxon>
        <taxon>Linderina</taxon>
    </lineage>
</organism>
<evidence type="ECO:0000313" key="1">
    <source>
        <dbReference type="EMBL" id="KAJ1940146.1"/>
    </source>
</evidence>
<protein>
    <submittedName>
        <fullName evidence="1">Uncharacterized protein</fullName>
    </submittedName>
</protein>
<accession>A0ACC1J764</accession>
<evidence type="ECO:0000313" key="2">
    <source>
        <dbReference type="Proteomes" id="UP001150603"/>
    </source>
</evidence>
<sequence>MMHIVDEPSDFDRINKRVLESASGIYSAASVDQLFKPPSRVETANFDWFSWSLPQDTQWINLRSLKFTAGIATADCLANLVAQLPVLQVLDINCDTMVTDDATAASFVDEVARITELGEVMDPDDDSAINESLEQVSIMVKKSFDYTGLCQLVSRLPKVTEVKVHHLFIKNIQDTLRDEFEVTRNINVSAYLRTN</sequence>
<keyword evidence="2" id="KW-1185">Reference proteome</keyword>
<dbReference type="Proteomes" id="UP001150603">
    <property type="component" value="Unassembled WGS sequence"/>
</dbReference>
<name>A0ACC1J764_9FUNG</name>
<dbReference type="EMBL" id="JANBPW010002630">
    <property type="protein sequence ID" value="KAJ1940146.1"/>
    <property type="molecule type" value="Genomic_DNA"/>
</dbReference>
<gene>
    <name evidence="1" type="ORF">FBU59_003899</name>
</gene>